<accession>A0A2P2Q6S8</accession>
<dbReference type="EMBL" id="GGEC01082197">
    <property type="protein sequence ID" value="MBX62681.1"/>
    <property type="molecule type" value="Transcribed_RNA"/>
</dbReference>
<evidence type="ECO:0000313" key="1">
    <source>
        <dbReference type="EMBL" id="MBX62681.1"/>
    </source>
</evidence>
<proteinExistence type="predicted"/>
<organism evidence="1">
    <name type="scientific">Rhizophora mucronata</name>
    <name type="common">Asiatic mangrove</name>
    <dbReference type="NCBI Taxonomy" id="61149"/>
    <lineage>
        <taxon>Eukaryota</taxon>
        <taxon>Viridiplantae</taxon>
        <taxon>Streptophyta</taxon>
        <taxon>Embryophyta</taxon>
        <taxon>Tracheophyta</taxon>
        <taxon>Spermatophyta</taxon>
        <taxon>Magnoliopsida</taxon>
        <taxon>eudicotyledons</taxon>
        <taxon>Gunneridae</taxon>
        <taxon>Pentapetalae</taxon>
        <taxon>rosids</taxon>
        <taxon>fabids</taxon>
        <taxon>Malpighiales</taxon>
        <taxon>Rhizophoraceae</taxon>
        <taxon>Rhizophora</taxon>
    </lineage>
</organism>
<name>A0A2P2Q6S8_RHIMU</name>
<sequence>MVRLKEWPPHLQEIQIPYCGYHYVKLIFQQRGWVLGHQMCISCRLDHCHNPKRPLFFRIKSKDVIFLQRN</sequence>
<reference evidence="1" key="1">
    <citation type="submission" date="2018-02" db="EMBL/GenBank/DDBJ databases">
        <title>Rhizophora mucronata_Transcriptome.</title>
        <authorList>
            <person name="Meera S.P."/>
            <person name="Sreeshan A."/>
            <person name="Augustine A."/>
        </authorList>
    </citation>
    <scope>NUCLEOTIDE SEQUENCE</scope>
    <source>
        <tissue evidence="1">Leaf</tissue>
    </source>
</reference>
<protein>
    <submittedName>
        <fullName evidence="1">UDP-arabinopyranose mutase 1</fullName>
    </submittedName>
</protein>
<dbReference type="AlphaFoldDB" id="A0A2P2Q6S8"/>